<dbReference type="Gene3D" id="3.30.450.40">
    <property type="match status" value="2"/>
</dbReference>
<dbReference type="SMART" id="SM00239">
    <property type="entry name" value="C2"/>
    <property type="match status" value="1"/>
</dbReference>
<dbReference type="InterPro" id="IPR035892">
    <property type="entry name" value="C2_domain_sf"/>
</dbReference>
<evidence type="ECO:0000313" key="6">
    <source>
        <dbReference type="EMBL" id="CAE7211082.1"/>
    </source>
</evidence>
<organism evidence="6 7">
    <name type="scientific">Symbiodinium natans</name>
    <dbReference type="NCBI Taxonomy" id="878477"/>
    <lineage>
        <taxon>Eukaryota</taxon>
        <taxon>Sar</taxon>
        <taxon>Alveolata</taxon>
        <taxon>Dinophyceae</taxon>
        <taxon>Suessiales</taxon>
        <taxon>Symbiodiniaceae</taxon>
        <taxon>Symbiodinium</taxon>
    </lineage>
</organism>
<dbReference type="Gene3D" id="2.60.40.150">
    <property type="entry name" value="C2 domain"/>
    <property type="match status" value="1"/>
</dbReference>
<dbReference type="Pfam" id="PF10507">
    <property type="entry name" value="TMEM65"/>
    <property type="match status" value="1"/>
</dbReference>
<dbReference type="GO" id="GO:0016020">
    <property type="term" value="C:membrane"/>
    <property type="evidence" value="ECO:0007669"/>
    <property type="project" value="UniProtKB-SubCell"/>
</dbReference>
<keyword evidence="3" id="KW-1133">Transmembrane helix</keyword>
<dbReference type="SUPFAM" id="SSF49562">
    <property type="entry name" value="C2 domain (Calcium/lipid-binding domain, CaLB)"/>
    <property type="match status" value="1"/>
</dbReference>
<evidence type="ECO:0000256" key="2">
    <source>
        <dbReference type="ARBA" id="ARBA00022692"/>
    </source>
</evidence>
<evidence type="ECO:0000256" key="1">
    <source>
        <dbReference type="ARBA" id="ARBA00004141"/>
    </source>
</evidence>
<dbReference type="OrthoDB" id="430821at2759"/>
<dbReference type="SMART" id="SM00065">
    <property type="entry name" value="GAF"/>
    <property type="match status" value="2"/>
</dbReference>
<dbReference type="PANTHER" id="PTHR21706:SF15">
    <property type="entry name" value="TRANSMEMBRANE PROTEIN 65"/>
    <property type="match status" value="1"/>
</dbReference>
<dbReference type="InterPro" id="IPR000008">
    <property type="entry name" value="C2_dom"/>
</dbReference>
<dbReference type="InterPro" id="IPR029016">
    <property type="entry name" value="GAF-like_dom_sf"/>
</dbReference>
<dbReference type="Pfam" id="PF01590">
    <property type="entry name" value="GAF"/>
    <property type="match status" value="2"/>
</dbReference>
<reference evidence="6" key="1">
    <citation type="submission" date="2021-02" db="EMBL/GenBank/DDBJ databases">
        <authorList>
            <person name="Dougan E. K."/>
            <person name="Rhodes N."/>
            <person name="Thang M."/>
            <person name="Chan C."/>
        </authorList>
    </citation>
    <scope>NUCLEOTIDE SEQUENCE</scope>
</reference>
<keyword evidence="4" id="KW-0472">Membrane</keyword>
<evidence type="ECO:0000256" key="3">
    <source>
        <dbReference type="ARBA" id="ARBA00022989"/>
    </source>
</evidence>
<dbReference type="InterPro" id="IPR003018">
    <property type="entry name" value="GAF"/>
</dbReference>
<dbReference type="EMBL" id="CAJNDS010000484">
    <property type="protein sequence ID" value="CAE7211082.1"/>
    <property type="molecule type" value="Genomic_DNA"/>
</dbReference>
<comment type="caution">
    <text evidence="6">The sequence shown here is derived from an EMBL/GenBank/DDBJ whole genome shotgun (WGS) entry which is preliminary data.</text>
</comment>
<gene>
    <name evidence="6" type="primary">tmem65</name>
    <name evidence="6" type="ORF">SNAT2548_LOCUS7073</name>
</gene>
<sequence length="594" mass="64858">MILFGDIIDSTLCVALNFSTMAAAAIGNTLSDGAGIWSGQWLEARAKSLGFEEPKLSEQQEEMGVTVRWRNIGQFVGITVGCILGCCPLLWMDPEAAVRQRREKEREEAFAIVVSKVQEVLQAEAVSLLLLNKERDELIASHHTPNLPEHFHWKVDEGFIGHVVSTGNLVNVADIKDEAQYKPEIHDNFLNTGIAVQSILCMPIFKGGEVHGVVSVVNKKSNHGAFTQKDEDLLSAICSHVSVALINDKQTFKEVIEQCEKSMQTTGSPEFTSAASQRMATLFVPALEGIRTVLGAEATVLMLLDRQSQELFSEVIDGPLLHHTTPVGTGAAGEAVQVGHVMNLPAGSGDAASGSELVVPLFDTSRKCLGAIRCVNKQGSTTFTSEDVEFVTQVAHYIGMMLEGPDAGLRRVLASTRQKMQSKALMQAAYAKGAVMCNLVKATNLPSASKRKVIDPYVTFSIVRGNPLQQEPGVEQRVMRIRNKDRQAAIRRFAKSGTILEDPNPYWNESIALAFPKKFEGVPEEELWVHVLLWDYDSLRSDDLVAHAAFSLSEIRSGKLKEVNAHGLQSLPGQDAKAMGQLKGSATLWVSFDP</sequence>
<evidence type="ECO:0000313" key="7">
    <source>
        <dbReference type="Proteomes" id="UP000604046"/>
    </source>
</evidence>
<dbReference type="GO" id="GO:0005739">
    <property type="term" value="C:mitochondrion"/>
    <property type="evidence" value="ECO:0007669"/>
    <property type="project" value="TreeGrafter"/>
</dbReference>
<accession>A0A812JP22</accession>
<keyword evidence="2" id="KW-0812">Transmembrane</keyword>
<keyword evidence="7" id="KW-1185">Reference proteome</keyword>
<dbReference type="SUPFAM" id="SSF55781">
    <property type="entry name" value="GAF domain-like"/>
    <property type="match status" value="2"/>
</dbReference>
<dbReference type="InterPro" id="IPR019537">
    <property type="entry name" value="TMEM65"/>
</dbReference>
<feature type="domain" description="C2" evidence="5">
    <location>
        <begin position="416"/>
        <end position="565"/>
    </location>
</feature>
<evidence type="ECO:0000259" key="5">
    <source>
        <dbReference type="PROSITE" id="PS50004"/>
    </source>
</evidence>
<dbReference type="Pfam" id="PF00168">
    <property type="entry name" value="C2"/>
    <property type="match status" value="1"/>
</dbReference>
<dbReference type="PANTHER" id="PTHR21706">
    <property type="entry name" value="TRANSMEMBRANE PROTEIN 65"/>
    <property type="match status" value="1"/>
</dbReference>
<proteinExistence type="predicted"/>
<dbReference type="PROSITE" id="PS50004">
    <property type="entry name" value="C2"/>
    <property type="match status" value="1"/>
</dbReference>
<name>A0A812JP22_9DINO</name>
<evidence type="ECO:0000256" key="4">
    <source>
        <dbReference type="ARBA" id="ARBA00023136"/>
    </source>
</evidence>
<dbReference type="AlphaFoldDB" id="A0A812JP22"/>
<protein>
    <submittedName>
        <fullName evidence="6">Tmem65 protein</fullName>
    </submittedName>
</protein>
<comment type="subcellular location">
    <subcellularLocation>
        <location evidence="1">Membrane</location>
        <topology evidence="1">Multi-pass membrane protein</topology>
    </subcellularLocation>
</comment>
<dbReference type="Proteomes" id="UP000604046">
    <property type="component" value="Unassembled WGS sequence"/>
</dbReference>